<sequence>MLSSGARRSNTYHSACDNPAICVHGLKCSFQDLTTNVLIVDVDTIRRQPLQRIVGRLLLVVRGGVETKLLGDVVQLLIRANAADDGETLVLGELAHDLAHGAGSAADENGLALLGLADLVQGRIGREARHAQLADEEREVEVVGVVDLEHALPGDDLLGGVGVLGDVDKGRDQVALLEARAVGLEDLGDAGAVDGPAQLVGWRVRLDACVPHAAPHVGVEAGDEVLEDQAAFGDGIQVNGPILYDEVLSGHGEALGDLLEDEGLVGSRHACDSGM</sequence>
<evidence type="ECO:0000313" key="2">
    <source>
        <dbReference type="Proteomes" id="UP001600888"/>
    </source>
</evidence>
<comment type="caution">
    <text evidence="1">The sequence shown here is derived from an EMBL/GenBank/DDBJ whole genome shotgun (WGS) entry which is preliminary data.</text>
</comment>
<name>A0ABR4E9C5_9PEZI</name>
<organism evidence="1 2">
    <name type="scientific">Diaporthe vaccinii</name>
    <dbReference type="NCBI Taxonomy" id="105482"/>
    <lineage>
        <taxon>Eukaryota</taxon>
        <taxon>Fungi</taxon>
        <taxon>Dikarya</taxon>
        <taxon>Ascomycota</taxon>
        <taxon>Pezizomycotina</taxon>
        <taxon>Sordariomycetes</taxon>
        <taxon>Sordariomycetidae</taxon>
        <taxon>Diaporthales</taxon>
        <taxon>Diaporthaceae</taxon>
        <taxon>Diaporthe</taxon>
        <taxon>Diaporthe eres species complex</taxon>
    </lineage>
</organism>
<evidence type="ECO:0000313" key="1">
    <source>
        <dbReference type="EMBL" id="KAL2279038.1"/>
    </source>
</evidence>
<dbReference type="EMBL" id="JBAWTH010000080">
    <property type="protein sequence ID" value="KAL2279038.1"/>
    <property type="molecule type" value="Genomic_DNA"/>
</dbReference>
<dbReference type="Proteomes" id="UP001600888">
    <property type="component" value="Unassembled WGS sequence"/>
</dbReference>
<accession>A0ABR4E9C5</accession>
<protein>
    <submittedName>
        <fullName evidence="1">Uncharacterized protein</fullName>
    </submittedName>
</protein>
<proteinExistence type="predicted"/>
<gene>
    <name evidence="1" type="ORF">FJTKL_14016</name>
</gene>
<reference evidence="1 2" key="1">
    <citation type="submission" date="2024-03" db="EMBL/GenBank/DDBJ databases">
        <title>A high-quality draft genome sequence of Diaporthe vaccinii, a causative agent of upright dieback and viscid rot disease in cranberry plants.</title>
        <authorList>
            <person name="Sarrasin M."/>
            <person name="Lang B.F."/>
            <person name="Burger G."/>
        </authorList>
    </citation>
    <scope>NUCLEOTIDE SEQUENCE [LARGE SCALE GENOMIC DNA]</scope>
    <source>
        <strain evidence="1 2">IS7</strain>
    </source>
</reference>
<keyword evidence="2" id="KW-1185">Reference proteome</keyword>